<dbReference type="InterPro" id="IPR011990">
    <property type="entry name" value="TPR-like_helical_dom_sf"/>
</dbReference>
<dbReference type="Pfam" id="PF22860">
    <property type="entry name" value="DUF7017"/>
    <property type="match status" value="1"/>
</dbReference>
<dbReference type="SUPFAM" id="SSF48452">
    <property type="entry name" value="TPR-like"/>
    <property type="match status" value="1"/>
</dbReference>
<comment type="caution">
    <text evidence="1">The sequence shown here is derived from an EMBL/GenBank/DDBJ whole genome shotgun (WGS) entry which is preliminary data.</text>
</comment>
<reference evidence="1 2" key="1">
    <citation type="submission" date="2018-05" db="EMBL/GenBank/DDBJ databases">
        <title>Genomic Encyclopedia of Type Strains, Phase IV (KMG-IV): sequencing the most valuable type-strain genomes for metagenomic binning, comparative biology and taxonomic classification.</title>
        <authorList>
            <person name="Goeker M."/>
        </authorList>
    </citation>
    <scope>NUCLEOTIDE SEQUENCE [LARGE SCALE GENOMIC DNA]</scope>
    <source>
        <strain evidence="1 2">DSM 100333</strain>
    </source>
</reference>
<evidence type="ECO:0000313" key="2">
    <source>
        <dbReference type="Proteomes" id="UP000245870"/>
    </source>
</evidence>
<gene>
    <name evidence="1" type="ORF">C7379_11558</name>
</gene>
<organism evidence="1 2">
    <name type="scientific">Hallella colorans</name>
    <dbReference type="NCBI Taxonomy" id="1703337"/>
    <lineage>
        <taxon>Bacteria</taxon>
        <taxon>Pseudomonadati</taxon>
        <taxon>Bacteroidota</taxon>
        <taxon>Bacteroidia</taxon>
        <taxon>Bacteroidales</taxon>
        <taxon>Prevotellaceae</taxon>
        <taxon>Hallella</taxon>
    </lineage>
</organism>
<dbReference type="InterPro" id="IPR054283">
    <property type="entry name" value="DUF7017"/>
</dbReference>
<protein>
    <recommendedName>
        <fullName evidence="3">Tetratricopeptide repeat protein</fullName>
    </recommendedName>
</protein>
<dbReference type="Proteomes" id="UP000245870">
    <property type="component" value="Unassembled WGS sequence"/>
</dbReference>
<name>A0A2U0U4T4_9BACT</name>
<dbReference type="Gene3D" id="1.25.40.10">
    <property type="entry name" value="Tetratricopeptide repeat domain"/>
    <property type="match status" value="1"/>
</dbReference>
<evidence type="ECO:0000313" key="1">
    <source>
        <dbReference type="EMBL" id="PVX51706.1"/>
    </source>
</evidence>
<proteinExistence type="predicted"/>
<evidence type="ECO:0008006" key="3">
    <source>
        <dbReference type="Google" id="ProtNLM"/>
    </source>
</evidence>
<accession>A0A2U0U4T4</accession>
<keyword evidence="2" id="KW-1185">Reference proteome</keyword>
<dbReference type="AlphaFoldDB" id="A0A2U0U4T4"/>
<sequence>MSHKAKLNIYICKKGIKNMDTTRFWECNSMFKRQLKDGNIVEARRLLYAMTQLYPNIEDNDMAGNKAILHNALGLDKVIANFNLAYFVPYAIRLADSDWQGTRRGGYVVPSIGQRITNRLMNGITERSDNYIKAVMPFFRKSLQHNPSNKDNLRHLAQLYVRVRLKSQAIAIYKQLLRKYDDSYLYAELAELMPNAADRVALLCQAVAQQPKESYNMANRYHLAELLQMPSPTRAAYEISKSVEARKKAKQPIPADVDRMARILSAYTPVTEAEQVLFYQKQKNIAKQIINR</sequence>
<dbReference type="EMBL" id="QENY01000015">
    <property type="protein sequence ID" value="PVX51706.1"/>
    <property type="molecule type" value="Genomic_DNA"/>
</dbReference>